<name>K0SV28_THAOC</name>
<accession>K0SV28</accession>
<evidence type="ECO:0000313" key="1">
    <source>
        <dbReference type="EMBL" id="EJK70223.1"/>
    </source>
</evidence>
<organism evidence="1 2">
    <name type="scientific">Thalassiosira oceanica</name>
    <name type="common">Marine diatom</name>
    <dbReference type="NCBI Taxonomy" id="159749"/>
    <lineage>
        <taxon>Eukaryota</taxon>
        <taxon>Sar</taxon>
        <taxon>Stramenopiles</taxon>
        <taxon>Ochrophyta</taxon>
        <taxon>Bacillariophyta</taxon>
        <taxon>Coscinodiscophyceae</taxon>
        <taxon>Thalassiosirophycidae</taxon>
        <taxon>Thalassiosirales</taxon>
        <taxon>Thalassiosiraceae</taxon>
        <taxon>Thalassiosira</taxon>
    </lineage>
</organism>
<comment type="caution">
    <text evidence="1">The sequence shown here is derived from an EMBL/GenBank/DDBJ whole genome shotgun (WGS) entry which is preliminary data.</text>
</comment>
<dbReference type="Proteomes" id="UP000266841">
    <property type="component" value="Unassembled WGS sequence"/>
</dbReference>
<reference evidence="1 2" key="1">
    <citation type="journal article" date="2012" name="Genome Biol.">
        <title>Genome and low-iron response of an oceanic diatom adapted to chronic iron limitation.</title>
        <authorList>
            <person name="Lommer M."/>
            <person name="Specht M."/>
            <person name="Roy A.S."/>
            <person name="Kraemer L."/>
            <person name="Andreson R."/>
            <person name="Gutowska M.A."/>
            <person name="Wolf J."/>
            <person name="Bergner S.V."/>
            <person name="Schilhabel M.B."/>
            <person name="Klostermeier U.C."/>
            <person name="Beiko R.G."/>
            <person name="Rosenstiel P."/>
            <person name="Hippler M."/>
            <person name="Laroche J."/>
        </authorList>
    </citation>
    <scope>NUCLEOTIDE SEQUENCE [LARGE SCALE GENOMIC DNA]</scope>
    <source>
        <strain evidence="1 2">CCMP1005</strain>
    </source>
</reference>
<proteinExistence type="predicted"/>
<dbReference type="AlphaFoldDB" id="K0SV28"/>
<dbReference type="EMBL" id="AGNL01008857">
    <property type="protein sequence ID" value="EJK70223.1"/>
    <property type="molecule type" value="Genomic_DNA"/>
</dbReference>
<feature type="non-terminal residue" evidence="1">
    <location>
        <position position="68"/>
    </location>
</feature>
<protein>
    <submittedName>
        <fullName evidence="1">Uncharacterized protein</fullName>
    </submittedName>
</protein>
<evidence type="ECO:0000313" key="2">
    <source>
        <dbReference type="Proteomes" id="UP000266841"/>
    </source>
</evidence>
<sequence length="68" mass="7468">MRAQKLQVWYRPFSKLGSCCVNGFVGPQVLDLRAGGLQAAQKQHHEARPFLGPGTELAAGSKFLLKEE</sequence>
<gene>
    <name evidence="1" type="ORF">THAOC_08435</name>
</gene>
<keyword evidence="2" id="KW-1185">Reference proteome</keyword>